<evidence type="ECO:0000256" key="1">
    <source>
        <dbReference type="SAM" id="MobiDB-lite"/>
    </source>
</evidence>
<feature type="region of interest" description="Disordered" evidence="1">
    <location>
        <begin position="29"/>
        <end position="54"/>
    </location>
</feature>
<evidence type="ECO:0000313" key="2">
    <source>
        <dbReference type="EMBL" id="KAJ4970666.1"/>
    </source>
</evidence>
<dbReference type="PANTHER" id="PTHR31521">
    <property type="entry name" value="EXPRESSED PROTEIN"/>
    <property type="match status" value="1"/>
</dbReference>
<sequence length="167" mass="18458">MYSNHLLICTKDVHHFIRNGSPVGMVEQEQKNASAPGVDSTVGESSPAEGTQAKDKTEEIFGPLGFNIHHIPVQDEHSAEANPHLAPSEFHLEDGVEALANVEHQFIPNLIGCLPIHQNDQQNRLESKSLSALRNGADEDICVSLQLGDREPKRRRSECIIDLEEPK</sequence>
<name>A0A9Q0KI03_9MAGN</name>
<dbReference type="InterPro" id="IPR057906">
    <property type="entry name" value="Nal1"/>
</dbReference>
<gene>
    <name evidence="2" type="ORF">NE237_003765</name>
</gene>
<keyword evidence="3" id="KW-1185">Reference proteome</keyword>
<dbReference type="AlphaFoldDB" id="A0A9Q0KI03"/>
<reference evidence="2" key="1">
    <citation type="journal article" date="2023" name="Plant J.">
        <title>The genome of the king protea, Protea cynaroides.</title>
        <authorList>
            <person name="Chang J."/>
            <person name="Duong T.A."/>
            <person name="Schoeman C."/>
            <person name="Ma X."/>
            <person name="Roodt D."/>
            <person name="Barker N."/>
            <person name="Li Z."/>
            <person name="Van de Peer Y."/>
            <person name="Mizrachi E."/>
        </authorList>
    </citation>
    <scope>NUCLEOTIDE SEQUENCE</scope>
    <source>
        <tissue evidence="2">Young leaves</tissue>
    </source>
</reference>
<protein>
    <submittedName>
        <fullName evidence="2">Uncharacterized protein</fullName>
    </submittedName>
</protein>
<dbReference type="Proteomes" id="UP001141806">
    <property type="component" value="Unassembled WGS sequence"/>
</dbReference>
<accession>A0A9Q0KI03</accession>
<dbReference type="OrthoDB" id="1730948at2759"/>
<evidence type="ECO:0000313" key="3">
    <source>
        <dbReference type="Proteomes" id="UP001141806"/>
    </source>
</evidence>
<comment type="caution">
    <text evidence="2">The sequence shown here is derived from an EMBL/GenBank/DDBJ whole genome shotgun (WGS) entry which is preliminary data.</text>
</comment>
<proteinExistence type="predicted"/>
<dbReference type="PANTHER" id="PTHR31521:SF2">
    <property type="entry name" value="EXPRESSED PROTEIN"/>
    <property type="match status" value="1"/>
</dbReference>
<dbReference type="EMBL" id="JAMYWD010000005">
    <property type="protein sequence ID" value="KAJ4970666.1"/>
    <property type="molecule type" value="Genomic_DNA"/>
</dbReference>
<organism evidence="2 3">
    <name type="scientific">Protea cynaroides</name>
    <dbReference type="NCBI Taxonomy" id="273540"/>
    <lineage>
        <taxon>Eukaryota</taxon>
        <taxon>Viridiplantae</taxon>
        <taxon>Streptophyta</taxon>
        <taxon>Embryophyta</taxon>
        <taxon>Tracheophyta</taxon>
        <taxon>Spermatophyta</taxon>
        <taxon>Magnoliopsida</taxon>
        <taxon>Proteales</taxon>
        <taxon>Proteaceae</taxon>
        <taxon>Protea</taxon>
    </lineage>
</organism>